<feature type="transmembrane region" description="Helical" evidence="6">
    <location>
        <begin position="140"/>
        <end position="157"/>
    </location>
</feature>
<dbReference type="STRING" id="1075417.SAMN05421823_102317"/>
<keyword evidence="4 6" id="KW-1133">Transmembrane helix</keyword>
<keyword evidence="9" id="KW-1185">Reference proteome</keyword>
<dbReference type="EMBL" id="FNFO01000002">
    <property type="protein sequence ID" value="SDK27271.1"/>
    <property type="molecule type" value="Genomic_DNA"/>
</dbReference>
<evidence type="ECO:0000256" key="6">
    <source>
        <dbReference type="SAM" id="Phobius"/>
    </source>
</evidence>
<dbReference type="GO" id="GO:0005886">
    <property type="term" value="C:plasma membrane"/>
    <property type="evidence" value="ECO:0007669"/>
    <property type="project" value="UniProtKB-SubCell"/>
</dbReference>
<evidence type="ECO:0000313" key="8">
    <source>
        <dbReference type="EMBL" id="SDK27271.1"/>
    </source>
</evidence>
<dbReference type="OrthoDB" id="9813617at2"/>
<gene>
    <name evidence="8" type="ORF">SAMN05421823_102317</name>
</gene>
<dbReference type="Pfam" id="PF00892">
    <property type="entry name" value="EamA"/>
    <property type="match status" value="2"/>
</dbReference>
<dbReference type="InterPro" id="IPR037185">
    <property type="entry name" value="EmrE-like"/>
</dbReference>
<dbReference type="PANTHER" id="PTHR42920">
    <property type="entry name" value="OS03G0707200 PROTEIN-RELATED"/>
    <property type="match status" value="1"/>
</dbReference>
<accession>A0A1G9AJ11</accession>
<feature type="transmembrane region" description="Helical" evidence="6">
    <location>
        <begin position="263"/>
        <end position="282"/>
    </location>
</feature>
<keyword evidence="5 6" id="KW-0472">Membrane</keyword>
<dbReference type="RefSeq" id="WP_089679869.1">
    <property type="nucleotide sequence ID" value="NZ_FNFO01000002.1"/>
</dbReference>
<name>A0A1G9AJ11_9BACT</name>
<sequence length="318" mass="34027">MASSPSTVEAPSSTQYLLGALLTLLSAVAFSSKAILVKLAYRFPEVDPVTLLALRMLFSLPLFLLSAVWTGRRHRNARLTRRDWATLVFLGLMGYYLASLFDFLGLQHVSASMERLILFVYPTIVVLINAGMGRQRIQPVQILALLLTYFGIGLAFAGESLGDTPGNLWLGGALVFASAVTYAIYLVGSGHLIPRLGSTRYTSYAMSIACLGVLTHYAVTNAGLPTELPGDVYGFAVLMALIATVLPAFLLAEGIRIVGSGNASIIGSIGPVSTIVLAYVFLGERLVFLQWIGTALVMAGVLTITLRGKKPGLARRDA</sequence>
<evidence type="ECO:0000256" key="1">
    <source>
        <dbReference type="ARBA" id="ARBA00004651"/>
    </source>
</evidence>
<protein>
    <submittedName>
        <fullName evidence="8">Threonine/homoserine efflux transporter RhtA</fullName>
    </submittedName>
</protein>
<feature type="transmembrane region" description="Helical" evidence="6">
    <location>
        <begin position="84"/>
        <end position="104"/>
    </location>
</feature>
<dbReference type="PANTHER" id="PTHR42920:SF5">
    <property type="entry name" value="EAMA DOMAIN-CONTAINING PROTEIN"/>
    <property type="match status" value="1"/>
</dbReference>
<evidence type="ECO:0000313" key="9">
    <source>
        <dbReference type="Proteomes" id="UP000198510"/>
    </source>
</evidence>
<feature type="domain" description="EamA" evidence="7">
    <location>
        <begin position="171"/>
        <end position="305"/>
    </location>
</feature>
<feature type="transmembrane region" description="Helical" evidence="6">
    <location>
        <begin position="288"/>
        <end position="306"/>
    </location>
</feature>
<feature type="transmembrane region" description="Helical" evidence="6">
    <location>
        <begin position="169"/>
        <end position="189"/>
    </location>
</feature>
<feature type="transmembrane region" description="Helical" evidence="6">
    <location>
        <begin position="116"/>
        <end position="133"/>
    </location>
</feature>
<dbReference type="InterPro" id="IPR051258">
    <property type="entry name" value="Diverse_Substrate_Transporter"/>
</dbReference>
<reference evidence="8 9" key="1">
    <citation type="submission" date="2016-10" db="EMBL/GenBank/DDBJ databases">
        <authorList>
            <person name="de Groot N.N."/>
        </authorList>
    </citation>
    <scope>NUCLEOTIDE SEQUENCE [LARGE SCALE GENOMIC DNA]</scope>
    <source>
        <strain evidence="8 9">DSM 25186</strain>
    </source>
</reference>
<dbReference type="SUPFAM" id="SSF103481">
    <property type="entry name" value="Multidrug resistance efflux transporter EmrE"/>
    <property type="match status" value="2"/>
</dbReference>
<keyword evidence="2" id="KW-1003">Cell membrane</keyword>
<feature type="transmembrane region" description="Helical" evidence="6">
    <location>
        <begin position="52"/>
        <end position="72"/>
    </location>
</feature>
<evidence type="ECO:0000256" key="3">
    <source>
        <dbReference type="ARBA" id="ARBA00022692"/>
    </source>
</evidence>
<keyword evidence="3 6" id="KW-0812">Transmembrane</keyword>
<evidence type="ECO:0000256" key="2">
    <source>
        <dbReference type="ARBA" id="ARBA00022475"/>
    </source>
</evidence>
<dbReference type="InterPro" id="IPR000620">
    <property type="entry name" value="EamA_dom"/>
</dbReference>
<evidence type="ECO:0000259" key="7">
    <source>
        <dbReference type="Pfam" id="PF00892"/>
    </source>
</evidence>
<feature type="transmembrane region" description="Helical" evidence="6">
    <location>
        <begin position="201"/>
        <end position="220"/>
    </location>
</feature>
<feature type="transmembrane region" description="Helical" evidence="6">
    <location>
        <begin position="232"/>
        <end position="251"/>
    </location>
</feature>
<proteinExistence type="predicted"/>
<feature type="domain" description="EamA" evidence="7">
    <location>
        <begin position="18"/>
        <end position="155"/>
    </location>
</feature>
<evidence type="ECO:0000256" key="5">
    <source>
        <dbReference type="ARBA" id="ARBA00023136"/>
    </source>
</evidence>
<organism evidence="8 9">
    <name type="scientific">Catalinimonas alkaloidigena</name>
    <dbReference type="NCBI Taxonomy" id="1075417"/>
    <lineage>
        <taxon>Bacteria</taxon>
        <taxon>Pseudomonadati</taxon>
        <taxon>Bacteroidota</taxon>
        <taxon>Cytophagia</taxon>
        <taxon>Cytophagales</taxon>
        <taxon>Catalimonadaceae</taxon>
        <taxon>Catalinimonas</taxon>
    </lineage>
</organism>
<dbReference type="Proteomes" id="UP000198510">
    <property type="component" value="Unassembled WGS sequence"/>
</dbReference>
<dbReference type="AlphaFoldDB" id="A0A1G9AJ11"/>
<evidence type="ECO:0000256" key="4">
    <source>
        <dbReference type="ARBA" id="ARBA00022989"/>
    </source>
</evidence>
<comment type="subcellular location">
    <subcellularLocation>
        <location evidence="1">Cell membrane</location>
        <topology evidence="1">Multi-pass membrane protein</topology>
    </subcellularLocation>
</comment>